<proteinExistence type="predicted"/>
<dbReference type="GO" id="GO:0007165">
    <property type="term" value="P:signal transduction"/>
    <property type="evidence" value="ECO:0007669"/>
    <property type="project" value="TreeGrafter"/>
</dbReference>
<reference evidence="3" key="2">
    <citation type="submission" date="2022-08" db="UniProtKB">
        <authorList>
            <consortium name="EnsemblMetazoa"/>
        </authorList>
    </citation>
    <scope>IDENTIFICATION</scope>
    <source>
        <strain evidence="3">STECLA/ALBI9_A</strain>
    </source>
</reference>
<dbReference type="EnsemblMetazoa" id="AALB003731-RA">
    <property type="protein sequence ID" value="AALB003731-PA"/>
    <property type="gene ID" value="AALB003731"/>
</dbReference>
<dbReference type="PANTHER" id="PTHR15261">
    <property type="entry name" value="THROMBOSPONDIN-TYPE LAMININ G DOMAIN AND EAR REPEAT-CONTAINING"/>
    <property type="match status" value="1"/>
</dbReference>
<dbReference type="RefSeq" id="XP_035784547.1">
    <property type="nucleotide sequence ID" value="XM_035928654.1"/>
</dbReference>
<evidence type="ECO:0000256" key="2">
    <source>
        <dbReference type="ARBA" id="ARBA00022737"/>
    </source>
</evidence>
<keyword evidence="2" id="KW-0677">Repeat</keyword>
<organism evidence="3 4">
    <name type="scientific">Anopheles albimanus</name>
    <name type="common">New world malaria mosquito</name>
    <dbReference type="NCBI Taxonomy" id="7167"/>
    <lineage>
        <taxon>Eukaryota</taxon>
        <taxon>Metazoa</taxon>
        <taxon>Ecdysozoa</taxon>
        <taxon>Arthropoda</taxon>
        <taxon>Hexapoda</taxon>
        <taxon>Insecta</taxon>
        <taxon>Pterygota</taxon>
        <taxon>Neoptera</taxon>
        <taxon>Endopterygota</taxon>
        <taxon>Diptera</taxon>
        <taxon>Nematocera</taxon>
        <taxon>Culicoidea</taxon>
        <taxon>Culicidae</taxon>
        <taxon>Anophelinae</taxon>
        <taxon>Anopheles</taxon>
    </lineage>
</organism>
<protein>
    <submittedName>
        <fullName evidence="3">Uncharacterized protein</fullName>
    </submittedName>
</protein>
<dbReference type="PANTHER" id="PTHR15261:SF4">
    <property type="entry name" value="THROMBOSPONDIN-TYPE LAMININ G DOMAIN AND EAR REPEAT-CONTAINING PROTEIN"/>
    <property type="match status" value="1"/>
</dbReference>
<keyword evidence="4" id="KW-1185">Reference proteome</keyword>
<dbReference type="OrthoDB" id="188713at2759"/>
<name>A0A182FB51_ANOAL</name>
<dbReference type="VEuPathDB" id="VectorBase:AALB003731"/>
<dbReference type="VEuPathDB" id="VectorBase:AALB20_033836"/>
<evidence type="ECO:0000313" key="3">
    <source>
        <dbReference type="EnsemblMetazoa" id="AALB003731-PA"/>
    </source>
</evidence>
<dbReference type="PROSITE" id="PS50912">
    <property type="entry name" value="EAR"/>
    <property type="match status" value="1"/>
</dbReference>
<evidence type="ECO:0000313" key="4">
    <source>
        <dbReference type="Proteomes" id="UP000069272"/>
    </source>
</evidence>
<dbReference type="Proteomes" id="UP000069272">
    <property type="component" value="Chromosome 3R"/>
</dbReference>
<accession>A0A182FB51</accession>
<dbReference type="InterPro" id="IPR009039">
    <property type="entry name" value="EAR"/>
</dbReference>
<dbReference type="KEGG" id="aali:118462715"/>
<evidence type="ECO:0000256" key="1">
    <source>
        <dbReference type="ARBA" id="ARBA00022729"/>
    </source>
</evidence>
<keyword evidence="1" id="KW-0732">Signal</keyword>
<reference evidence="3 4" key="1">
    <citation type="journal article" date="2017" name="G3 (Bethesda)">
        <title>The Physical Genome Mapping of Anopheles albimanus Corrected Scaffold Misassemblies and Identified Interarm Rearrangements in Genus Anopheles.</title>
        <authorList>
            <person name="Artemov G.N."/>
            <person name="Peery A.N."/>
            <person name="Jiang X."/>
            <person name="Tu Z."/>
            <person name="Stegniy V.N."/>
            <person name="Sharakhova M.V."/>
            <person name="Sharakhov I.V."/>
        </authorList>
    </citation>
    <scope>NUCLEOTIDE SEQUENCE [LARGE SCALE GENOMIC DNA]</scope>
    <source>
        <strain evidence="3 4">ALBI9_A</strain>
    </source>
</reference>
<sequence>MLLRGGRWRSYIVFLFVFLEVISARVSTAESSLIVEVPASEYLQTEDHEFELLLEIYRENLIKDYYSQAVESGTDRDLHSFVEQRVRRFLIDREQDQALNGRTRRDTSHSDIEADTAEARHLYLKGFRERGYVPVNFPIDICLLRVGKAIFAVALHQSESSNRTQNATAVSFYRRTGGKFEKYLEHQTLTARYFDCISIAHLGFVAVVNYHDHELDVFKDGSPVFQIHENGRTEIVQTFGQPKQNTVHLWVHGKHIFLTHTYLNLDESLHTACPIYRWTGYYFDVIDHIPCQNAVHIEAFSIDQQMYVAVANQMSADKKDTFSAIYLLNPETLKLNQHQQIYSYSVSHIAYYFLELRDRREHFLITGNSVNTGDSDENDRHSLLEQAELNSIVYKLVDGYFVPFQNLELTAVDMFLPVVHENGAFLLLVLCSGQPLQIYEYDGWKLVPSRIDYTGEAFAAGVSHMRVYRHIVNASVIAIANSNLFGMSVNLFTPQYGMENDLRQVYAHFIEWCDRMQQQMANVDLEELYNKLVALPDEAPDGVRLISKNIELQDSSSEILTTTVIQMPHLLIDEPLLSYAIEVNEYVKQVMDKMERVEQTINTSIMRNETVRWNGDLAVGELIASAGQMKQLDVKVLNNAAYKTRSADEDSLTNGKLADDTIEVDRLVIDRIVRVGFWNGHAADSLLLTNDDPSKWKDLTVSANKVIVEKDLYVNKLIDGIFFHPSNVLLPGVNQVINVRHVRVTDLNVNRLKSKKLNSTEAVSVQRMMDKSRTLLAKSRGALPHSFRNDFDTVEVKDLMVDGLINNVNPQYLMDNVLVVAAEQQRMTGKLIIEELTVDNIVLADAKLSSIMWEHVARTTGNQRILQDLQFVQPITVHSLQVHDRLNHIPVIDGKLQLLLLRSNETQTITGTKTFDSVTVLNPIDLQGKIDGEGLSRMNPIVTIEQELMLNGDYTIDGNVSFNGAVVAHNIFGKGGHHSLQRLVKHGIRLNESPTSEQKVKFLQPVFVENLYVHRINELAMDDLVRQNSDEIQYLTGRKTFIGDLLVEGVADSNEINRVDLNQLNRTIFRRDAGEQIIEGDIRFAGVGTATVYAKSVLFGGKPIDHLLRLELPQNLTKPVRFVNCTVIIGNSLATQHLLTDNSSMIYGQDLELLMQDTLYSDSRIPVLSTITGEKIFRNITIGRLFLAEQSTFNMIPMQNIRHILVAGDNRTIIKNGPYSFRTNHELKVDHLLFDGMINGIPKAAFCRAWLMHTGNQTFTVGQTIQKLDIGQVDLSGNLNGVDVNHLLKNAYRADLEEYIHEAIFHEGVVSYEPVTVGGLVSGLNISSDVLLKQSAEIQALGHVHVAGMLDAKGQLHILQTLNEIHFPKMVEFFGSKTVQDGASDAASMNIEVYGNVYFEQTPTVINLNGYNVQRVYAEVWLPQRPTVLSGRCYFESVEFLDLTYTNNHPINYLDLAETEARCLSGRRSQNITAPLVFEHEVLFNAGGAFRAVDLKGLLKSSNKSHGIDIKEYENYVFRYGEDQNITGNWLLHNVEIHGTFDVKVLNGFNIETELLRSDVTANNITTAKQFRELHVDSIICPGQCIIQGVDMKEWFANALRLEGNQTIEGTLHIDNAVITGNMDVLGTVNEVRFDAKHLMLKSIPQKVPGTLQLITKFPSENKIYPLIFESMHTDIINGRNFTKFLMHAARNDQNPLIINTPITLAQPIEAEETLLESDMLFGVNTTQLIRDTSFKESVSELTSKVRSLSSVNEKILENVFEDGPIFSHFDKKKPLSVKAARMLMLTVYRDSLPQELLVVHSNEPDKPSTIEFYRWLVNEEKFVPSRRYQTIVARDREIVKVKRVRLGPKHHLFVEFFEQDRKFFTQQIMDLHHDGATMSKFVPLYVMKSNRSKDVIWMKLVTLDCIVMYTKGRAGFEVRCLREENLMDILEVRLIEETVVPMQIIALENHLIILDSSDQVQIWRSTAKFSLKHHQTITVSHPSYVSIARYENQLMLAINSEHTLNSAHYGSIEIWQKTLKPNGTFTQHQLILTKVPKQLQFSVLPSRELMLYTLTENWLHPLVVYRYEGVTGFRELLTSNTIQQRAHRLAVLKMRLARKEFVGLLGPQSTDLVEVVFV</sequence>
<dbReference type="GeneID" id="118462715"/>